<evidence type="ECO:0000256" key="2">
    <source>
        <dbReference type="SAM" id="MobiDB-lite"/>
    </source>
</evidence>
<accession>A0A1L9UDL5</accession>
<dbReference type="STRING" id="767769.A0A1L9UDL5"/>
<dbReference type="AlphaFoldDB" id="A0A1L9UDL5"/>
<proteinExistence type="predicted"/>
<dbReference type="PANTHER" id="PTHR33254">
    <property type="entry name" value="4-HYDROXY-4-METHYL-2-OXOGLUTARATE ALDOLASE 3-RELATED"/>
    <property type="match status" value="1"/>
</dbReference>
<dbReference type="OMA" id="MHDKQFE"/>
<gene>
    <name evidence="3" type="ORF">ASPBRDRAFT_130515</name>
</gene>
<dbReference type="InterPro" id="IPR005493">
    <property type="entry name" value="RraA/RraA-like"/>
</dbReference>
<dbReference type="SUPFAM" id="SSF89562">
    <property type="entry name" value="RraA-like"/>
    <property type="match status" value="2"/>
</dbReference>
<evidence type="ECO:0000313" key="4">
    <source>
        <dbReference type="Proteomes" id="UP000184499"/>
    </source>
</evidence>
<dbReference type="Proteomes" id="UP000184499">
    <property type="component" value="Unassembled WGS sequence"/>
</dbReference>
<dbReference type="PANTHER" id="PTHR33254:SF4">
    <property type="entry name" value="4-HYDROXY-4-METHYL-2-OXOGLUTARATE ALDOLASE 3-RELATED"/>
    <property type="match status" value="1"/>
</dbReference>
<dbReference type="Pfam" id="PF03737">
    <property type="entry name" value="RraA-like"/>
    <property type="match status" value="2"/>
</dbReference>
<dbReference type="InterPro" id="IPR036704">
    <property type="entry name" value="RraA/RraA-like_sf"/>
</dbReference>
<evidence type="ECO:0000313" key="3">
    <source>
        <dbReference type="EMBL" id="OJJ69683.1"/>
    </source>
</evidence>
<evidence type="ECO:0000256" key="1">
    <source>
        <dbReference type="PIRSR" id="PIRSR605493-1"/>
    </source>
</evidence>
<dbReference type="VEuPathDB" id="FungiDB:ASPBRDRAFT_130515"/>
<name>A0A1L9UDL5_ASPBC</name>
<protein>
    <recommendedName>
        <fullName evidence="5">Demethylmenaquinone methyltransferase family protein</fullName>
    </recommendedName>
</protein>
<dbReference type="RefSeq" id="XP_067476932.1">
    <property type="nucleotide sequence ID" value="XM_067618230.1"/>
</dbReference>
<keyword evidence="4" id="KW-1185">Reference proteome</keyword>
<organism evidence="3 4">
    <name type="scientific">Aspergillus brasiliensis (strain CBS 101740 / IMI 381727 / IBT 21946)</name>
    <dbReference type="NCBI Taxonomy" id="767769"/>
    <lineage>
        <taxon>Eukaryota</taxon>
        <taxon>Fungi</taxon>
        <taxon>Dikarya</taxon>
        <taxon>Ascomycota</taxon>
        <taxon>Pezizomycotina</taxon>
        <taxon>Eurotiomycetes</taxon>
        <taxon>Eurotiomycetidae</taxon>
        <taxon>Eurotiales</taxon>
        <taxon>Aspergillaceae</taxon>
        <taxon>Aspergillus</taxon>
        <taxon>Aspergillus subgen. Circumdati</taxon>
    </lineage>
</organism>
<keyword evidence="1" id="KW-0479">Metal-binding</keyword>
<sequence>MTESSILNRLAALDTNTVSDALDFLDLKGATYGLRPLWDCPKIVGRASTVKVGPKTDAAPTTHLLTPVIDAVTTNDRILVISGGTEGISCWGDIIANASKKKGIRGTIIDGMSRDIDGSRDVGYPVYGRGVTMISARNRLVQLESGTPLQVRGVTVNEDDYVIADNCGTVFVPAARIEEVLDLGERIDRRQNRMVQAVRAGNPVSEVMHDKQFEAIRHSEESAPAASAASSSLNPKKASPEDAELAALFAESDTPGISDALDKLGIPGQALGIMPLTNYEKVTVGPAFTVRYVPASDPPGSVGDFIDDVAEGDFVVIDNGGRTDCTVWGDIMTQYAGLRGIAGTVIDGVCRDVNRAIKDEYPLFTAGRWMRTGKDRVQVGGVNESVGIGKVRVNPRDIVVADANGVVIVPRHRAREVAEVAQKIEKSEEGIREMIVNGATIGEARKQLGYHTLQRHEKN</sequence>
<feature type="binding site" evidence="1">
    <location>
        <position position="352"/>
    </location>
    <ligand>
        <name>Mg(2+)</name>
        <dbReference type="ChEBI" id="CHEBI:18420"/>
    </ligand>
</feature>
<dbReference type="GeneID" id="93570718"/>
<comment type="cofactor">
    <cofactor evidence="1">
        <name>Mg(2+)</name>
        <dbReference type="ChEBI" id="CHEBI:18420"/>
    </cofactor>
</comment>
<dbReference type="OrthoDB" id="1476984at2759"/>
<feature type="region of interest" description="Disordered" evidence="2">
    <location>
        <begin position="217"/>
        <end position="237"/>
    </location>
</feature>
<keyword evidence="1" id="KW-0460">Magnesium</keyword>
<feature type="binding site" evidence="1">
    <location>
        <begin position="329"/>
        <end position="332"/>
    </location>
    <ligand>
        <name>substrate</name>
    </ligand>
</feature>
<reference evidence="4" key="1">
    <citation type="journal article" date="2017" name="Genome Biol.">
        <title>Comparative genomics reveals high biological diversity and specific adaptations in the industrially and medically important fungal genus Aspergillus.</title>
        <authorList>
            <person name="de Vries R.P."/>
            <person name="Riley R."/>
            <person name="Wiebenga A."/>
            <person name="Aguilar-Osorio G."/>
            <person name="Amillis S."/>
            <person name="Uchima C.A."/>
            <person name="Anderluh G."/>
            <person name="Asadollahi M."/>
            <person name="Askin M."/>
            <person name="Barry K."/>
            <person name="Battaglia E."/>
            <person name="Bayram O."/>
            <person name="Benocci T."/>
            <person name="Braus-Stromeyer S.A."/>
            <person name="Caldana C."/>
            <person name="Canovas D."/>
            <person name="Cerqueira G.C."/>
            <person name="Chen F."/>
            <person name="Chen W."/>
            <person name="Choi C."/>
            <person name="Clum A."/>
            <person name="Dos Santos R.A."/>
            <person name="Damasio A.R."/>
            <person name="Diallinas G."/>
            <person name="Emri T."/>
            <person name="Fekete E."/>
            <person name="Flipphi M."/>
            <person name="Freyberg S."/>
            <person name="Gallo A."/>
            <person name="Gournas C."/>
            <person name="Habgood R."/>
            <person name="Hainaut M."/>
            <person name="Harispe M.L."/>
            <person name="Henrissat B."/>
            <person name="Hilden K.S."/>
            <person name="Hope R."/>
            <person name="Hossain A."/>
            <person name="Karabika E."/>
            <person name="Karaffa L."/>
            <person name="Karanyi Z."/>
            <person name="Krasevec N."/>
            <person name="Kuo A."/>
            <person name="Kusch H."/>
            <person name="LaButti K."/>
            <person name="Lagendijk E.L."/>
            <person name="Lapidus A."/>
            <person name="Levasseur A."/>
            <person name="Lindquist E."/>
            <person name="Lipzen A."/>
            <person name="Logrieco A.F."/>
            <person name="MacCabe A."/>
            <person name="Maekelae M.R."/>
            <person name="Malavazi I."/>
            <person name="Melin P."/>
            <person name="Meyer V."/>
            <person name="Mielnichuk N."/>
            <person name="Miskei M."/>
            <person name="Molnar A.P."/>
            <person name="Mule G."/>
            <person name="Ngan C.Y."/>
            <person name="Orejas M."/>
            <person name="Orosz E."/>
            <person name="Ouedraogo J.P."/>
            <person name="Overkamp K.M."/>
            <person name="Park H.-S."/>
            <person name="Perrone G."/>
            <person name="Piumi F."/>
            <person name="Punt P.J."/>
            <person name="Ram A.F."/>
            <person name="Ramon A."/>
            <person name="Rauscher S."/>
            <person name="Record E."/>
            <person name="Riano-Pachon D.M."/>
            <person name="Robert V."/>
            <person name="Roehrig J."/>
            <person name="Ruller R."/>
            <person name="Salamov A."/>
            <person name="Salih N.S."/>
            <person name="Samson R.A."/>
            <person name="Sandor E."/>
            <person name="Sanguinetti M."/>
            <person name="Schuetze T."/>
            <person name="Sepcic K."/>
            <person name="Shelest E."/>
            <person name="Sherlock G."/>
            <person name="Sophianopoulou V."/>
            <person name="Squina F.M."/>
            <person name="Sun H."/>
            <person name="Susca A."/>
            <person name="Todd R.B."/>
            <person name="Tsang A."/>
            <person name="Unkles S.E."/>
            <person name="van de Wiele N."/>
            <person name="van Rossen-Uffink D."/>
            <person name="Oliveira J.V."/>
            <person name="Vesth T.C."/>
            <person name="Visser J."/>
            <person name="Yu J.-H."/>
            <person name="Zhou M."/>
            <person name="Andersen M.R."/>
            <person name="Archer D.B."/>
            <person name="Baker S.E."/>
            <person name="Benoit I."/>
            <person name="Brakhage A.A."/>
            <person name="Braus G.H."/>
            <person name="Fischer R."/>
            <person name="Frisvad J.C."/>
            <person name="Goldman G.H."/>
            <person name="Houbraken J."/>
            <person name="Oakley B."/>
            <person name="Pocsi I."/>
            <person name="Scazzocchio C."/>
            <person name="Seiboth B."/>
            <person name="vanKuyk P.A."/>
            <person name="Wortman J."/>
            <person name="Dyer P.S."/>
            <person name="Grigoriev I.V."/>
        </authorList>
    </citation>
    <scope>NUCLEOTIDE SEQUENCE [LARGE SCALE GENOMIC DNA]</scope>
    <source>
        <strain evidence="4">CBS 101740 / IMI 381727 / IBT 21946</strain>
    </source>
</reference>
<dbReference type="CDD" id="cd16841">
    <property type="entry name" value="RraA_family"/>
    <property type="match status" value="2"/>
</dbReference>
<feature type="binding site" evidence="1">
    <location>
        <position position="351"/>
    </location>
    <ligand>
        <name>substrate</name>
    </ligand>
</feature>
<evidence type="ECO:0008006" key="5">
    <source>
        <dbReference type="Google" id="ProtNLM"/>
    </source>
</evidence>
<dbReference type="GO" id="GO:0046872">
    <property type="term" value="F:metal ion binding"/>
    <property type="evidence" value="ECO:0007669"/>
    <property type="project" value="UniProtKB-KW"/>
</dbReference>
<feature type="compositionally biased region" description="Low complexity" evidence="2">
    <location>
        <begin position="222"/>
        <end position="237"/>
    </location>
</feature>
<dbReference type="EMBL" id="KV878688">
    <property type="protein sequence ID" value="OJJ69683.1"/>
    <property type="molecule type" value="Genomic_DNA"/>
</dbReference>
<dbReference type="Gene3D" id="3.50.30.40">
    <property type="entry name" value="Ribonuclease E inhibitor RraA/RraA-like"/>
    <property type="match status" value="2"/>
</dbReference>